<dbReference type="RefSeq" id="WP_305749502.1">
    <property type="nucleotide sequence ID" value="NZ_JAUZEE010000004.1"/>
</dbReference>
<gene>
    <name evidence="2" type="ORF">Q8X39_09925</name>
</gene>
<dbReference type="InterPro" id="IPR006747">
    <property type="entry name" value="DUF599"/>
</dbReference>
<keyword evidence="1" id="KW-0472">Membrane</keyword>
<evidence type="ECO:0000313" key="2">
    <source>
        <dbReference type="EMBL" id="MDP4300952.1"/>
    </source>
</evidence>
<accession>A0ABT9G385</accession>
<organism evidence="2 3">
    <name type="scientific">Leptothrix discophora</name>
    <dbReference type="NCBI Taxonomy" id="89"/>
    <lineage>
        <taxon>Bacteria</taxon>
        <taxon>Pseudomonadati</taxon>
        <taxon>Pseudomonadota</taxon>
        <taxon>Betaproteobacteria</taxon>
        <taxon>Burkholderiales</taxon>
        <taxon>Sphaerotilaceae</taxon>
        <taxon>Leptothrix</taxon>
    </lineage>
</organism>
<feature type="transmembrane region" description="Helical" evidence="1">
    <location>
        <begin position="193"/>
        <end position="221"/>
    </location>
</feature>
<dbReference type="Proteomes" id="UP001235760">
    <property type="component" value="Unassembled WGS sequence"/>
</dbReference>
<dbReference type="PANTHER" id="PTHR31881:SF6">
    <property type="entry name" value="OS09G0494600 PROTEIN"/>
    <property type="match status" value="1"/>
</dbReference>
<keyword evidence="1" id="KW-0812">Transmembrane</keyword>
<sequence length="240" mass="26789">MRGLTDLLTFLPLADWLALIWFFCCWIGYVLFARRRAGIDGSLLAASNAFRHRWMYQTAVRENRVFDGVVLQNLSSSPAFFASTTIFIIGGLIAAMGTSDKASDLVRDLPFAARTTALVFELKLLLLTGIFVSAFFRFTWAMRQYGFVALVIASAAERETYQADDEMRRSFAHHAGRIVALAADTFNNGLRAIYMSFAAVLWFISPAAFALGSAGVIWVLYQREFHSDIRALLKEAAASR</sequence>
<feature type="transmembrane region" description="Helical" evidence="1">
    <location>
        <begin position="79"/>
        <end position="97"/>
    </location>
</feature>
<name>A0ABT9G385_LEPDI</name>
<dbReference type="EMBL" id="JAUZEE010000004">
    <property type="protein sequence ID" value="MDP4300952.1"/>
    <property type="molecule type" value="Genomic_DNA"/>
</dbReference>
<keyword evidence="1" id="KW-1133">Transmembrane helix</keyword>
<proteinExistence type="predicted"/>
<feature type="transmembrane region" description="Helical" evidence="1">
    <location>
        <begin position="118"/>
        <end position="140"/>
    </location>
</feature>
<dbReference type="Pfam" id="PF04654">
    <property type="entry name" value="DUF599"/>
    <property type="match status" value="1"/>
</dbReference>
<evidence type="ECO:0000313" key="3">
    <source>
        <dbReference type="Proteomes" id="UP001235760"/>
    </source>
</evidence>
<dbReference type="PANTHER" id="PTHR31881">
    <property type="match status" value="1"/>
</dbReference>
<reference evidence="2 3" key="1">
    <citation type="submission" date="2023-08" db="EMBL/GenBank/DDBJ databases">
        <authorList>
            <person name="Roldan D.M."/>
            <person name="Menes R.J."/>
        </authorList>
    </citation>
    <scope>NUCLEOTIDE SEQUENCE [LARGE SCALE GENOMIC DNA]</scope>
    <source>
        <strain evidence="2 3">CCM 2812</strain>
    </source>
</reference>
<protein>
    <submittedName>
        <fullName evidence="2">DUF599 domain-containing protein</fullName>
    </submittedName>
</protein>
<keyword evidence="3" id="KW-1185">Reference proteome</keyword>
<evidence type="ECO:0000256" key="1">
    <source>
        <dbReference type="SAM" id="Phobius"/>
    </source>
</evidence>
<feature type="transmembrane region" description="Helical" evidence="1">
    <location>
        <begin position="7"/>
        <end position="32"/>
    </location>
</feature>
<comment type="caution">
    <text evidence="2">The sequence shown here is derived from an EMBL/GenBank/DDBJ whole genome shotgun (WGS) entry which is preliminary data.</text>
</comment>